<dbReference type="Proteomes" id="UP001529510">
    <property type="component" value="Unassembled WGS sequence"/>
</dbReference>
<proteinExistence type="predicted"/>
<evidence type="ECO:0000313" key="1">
    <source>
        <dbReference type="EMBL" id="KAL0182680.1"/>
    </source>
</evidence>
<protein>
    <recommendedName>
        <fullName evidence="3">Ig-like domain-containing protein</fullName>
    </recommendedName>
</protein>
<evidence type="ECO:0008006" key="3">
    <source>
        <dbReference type="Google" id="ProtNLM"/>
    </source>
</evidence>
<keyword evidence="2" id="KW-1185">Reference proteome</keyword>
<reference evidence="1 2" key="1">
    <citation type="submission" date="2024-05" db="EMBL/GenBank/DDBJ databases">
        <title>Genome sequencing and assembly of Indian major carp, Cirrhinus mrigala (Hamilton, 1822).</title>
        <authorList>
            <person name="Mohindra V."/>
            <person name="Chowdhury L.M."/>
            <person name="Lal K."/>
            <person name="Jena J.K."/>
        </authorList>
    </citation>
    <scope>NUCLEOTIDE SEQUENCE [LARGE SCALE GENOMIC DNA]</scope>
    <source>
        <strain evidence="1">CM1030</strain>
        <tissue evidence="1">Blood</tissue>
    </source>
</reference>
<sequence>MEDLTTELVNFTWSRQGQSLLHQFTSNGMNSELQLCKPDWSEGDTITCYASYSGIQTQSSILLPSQNASEK</sequence>
<gene>
    <name evidence="1" type="ORF">M9458_022055</name>
</gene>
<accession>A0ABD0Q9X3</accession>
<dbReference type="InterPro" id="IPR036179">
    <property type="entry name" value="Ig-like_dom_sf"/>
</dbReference>
<dbReference type="AlphaFoldDB" id="A0ABD0Q9X3"/>
<dbReference type="SUPFAM" id="SSF48726">
    <property type="entry name" value="Immunoglobulin"/>
    <property type="match status" value="1"/>
</dbReference>
<feature type="non-terminal residue" evidence="1">
    <location>
        <position position="71"/>
    </location>
</feature>
<comment type="caution">
    <text evidence="1">The sequence shown here is derived from an EMBL/GenBank/DDBJ whole genome shotgun (WGS) entry which is preliminary data.</text>
</comment>
<organism evidence="1 2">
    <name type="scientific">Cirrhinus mrigala</name>
    <name type="common">Mrigala</name>
    <dbReference type="NCBI Taxonomy" id="683832"/>
    <lineage>
        <taxon>Eukaryota</taxon>
        <taxon>Metazoa</taxon>
        <taxon>Chordata</taxon>
        <taxon>Craniata</taxon>
        <taxon>Vertebrata</taxon>
        <taxon>Euteleostomi</taxon>
        <taxon>Actinopterygii</taxon>
        <taxon>Neopterygii</taxon>
        <taxon>Teleostei</taxon>
        <taxon>Ostariophysi</taxon>
        <taxon>Cypriniformes</taxon>
        <taxon>Cyprinidae</taxon>
        <taxon>Labeoninae</taxon>
        <taxon>Labeonini</taxon>
        <taxon>Cirrhinus</taxon>
    </lineage>
</organism>
<name>A0ABD0Q9X3_CIRMR</name>
<dbReference type="EMBL" id="JAMKFB020000010">
    <property type="protein sequence ID" value="KAL0182680.1"/>
    <property type="molecule type" value="Genomic_DNA"/>
</dbReference>
<evidence type="ECO:0000313" key="2">
    <source>
        <dbReference type="Proteomes" id="UP001529510"/>
    </source>
</evidence>